<keyword evidence="12" id="KW-1185">Reference proteome</keyword>
<feature type="domain" description="Copper acquisition factor BIM1-like" evidence="10">
    <location>
        <begin position="16"/>
        <end position="153"/>
    </location>
</feature>
<dbReference type="PANTHER" id="PTHR34992">
    <property type="entry name" value="HYPHAL ANASTAMOSIS-7 PROTEIN"/>
    <property type="match status" value="1"/>
</dbReference>
<evidence type="ECO:0000256" key="9">
    <source>
        <dbReference type="SAM" id="SignalP"/>
    </source>
</evidence>
<feature type="region of interest" description="Disordered" evidence="8">
    <location>
        <begin position="177"/>
        <end position="199"/>
    </location>
</feature>
<dbReference type="InterPro" id="IPR046530">
    <property type="entry name" value="BIM1-like_dom"/>
</dbReference>
<dbReference type="Proteomes" id="UP000813385">
    <property type="component" value="Unassembled WGS sequence"/>
</dbReference>
<evidence type="ECO:0000256" key="2">
    <source>
        <dbReference type="ARBA" id="ARBA00022475"/>
    </source>
</evidence>
<evidence type="ECO:0000256" key="7">
    <source>
        <dbReference type="ARBA" id="ARBA00023288"/>
    </source>
</evidence>
<sequence length="231" mass="23302">MAPLLTSLLLLAATAHAHFKLNEPPSIGFSDDDEGTGPCGSFTPDFSKDTITDFHVGGQPIAMLSTHPEVKWLFRATFDEKADGEWQQLYSIVDQQGIGDFCVPSVTAPDSWVGKTGVLSVVCDATDGLLFQCASVKFVSGVGETGGSCKNGTNIKASVTTDTTLAALATATINPDDASSAGNSTSGGSTTTTGAAASATTTGSGNAASGLQVSGSILGAALCLAGVVFEL</sequence>
<evidence type="ECO:0000313" key="11">
    <source>
        <dbReference type="EMBL" id="KAH7366970.1"/>
    </source>
</evidence>
<proteinExistence type="predicted"/>
<dbReference type="GO" id="GO:0005886">
    <property type="term" value="C:plasma membrane"/>
    <property type="evidence" value="ECO:0007669"/>
    <property type="project" value="UniProtKB-SubCell"/>
</dbReference>
<evidence type="ECO:0000256" key="3">
    <source>
        <dbReference type="ARBA" id="ARBA00022622"/>
    </source>
</evidence>
<evidence type="ECO:0000313" key="12">
    <source>
        <dbReference type="Proteomes" id="UP000813385"/>
    </source>
</evidence>
<evidence type="ECO:0000256" key="1">
    <source>
        <dbReference type="ARBA" id="ARBA00004609"/>
    </source>
</evidence>
<evidence type="ECO:0000259" key="10">
    <source>
        <dbReference type="Pfam" id="PF20238"/>
    </source>
</evidence>
<dbReference type="OrthoDB" id="2146436at2759"/>
<reference evidence="11" key="1">
    <citation type="journal article" date="2021" name="Nat. Commun.">
        <title>Genetic determinants of endophytism in the Arabidopsis root mycobiome.</title>
        <authorList>
            <person name="Mesny F."/>
            <person name="Miyauchi S."/>
            <person name="Thiergart T."/>
            <person name="Pickel B."/>
            <person name="Atanasova L."/>
            <person name="Karlsson M."/>
            <person name="Huettel B."/>
            <person name="Barry K.W."/>
            <person name="Haridas S."/>
            <person name="Chen C."/>
            <person name="Bauer D."/>
            <person name="Andreopoulos W."/>
            <person name="Pangilinan J."/>
            <person name="LaButti K."/>
            <person name="Riley R."/>
            <person name="Lipzen A."/>
            <person name="Clum A."/>
            <person name="Drula E."/>
            <person name="Henrissat B."/>
            <person name="Kohler A."/>
            <person name="Grigoriev I.V."/>
            <person name="Martin F.M."/>
            <person name="Hacquard S."/>
        </authorList>
    </citation>
    <scope>NUCLEOTIDE SEQUENCE</scope>
    <source>
        <strain evidence="11">MPI-CAGE-AT-0016</strain>
    </source>
</reference>
<dbReference type="CDD" id="cd21176">
    <property type="entry name" value="LPMO_auxiliary-like"/>
    <property type="match status" value="1"/>
</dbReference>
<evidence type="ECO:0000256" key="4">
    <source>
        <dbReference type="ARBA" id="ARBA00022729"/>
    </source>
</evidence>
<keyword evidence="3" id="KW-0336">GPI-anchor</keyword>
<dbReference type="PANTHER" id="PTHR34992:SF1">
    <property type="entry name" value="COPPER ACQUISITION FACTOR BIM1-LIKE DOMAIN-CONTAINING PROTEIN"/>
    <property type="match status" value="1"/>
</dbReference>
<feature type="chain" id="PRO_5035481940" description="Copper acquisition factor BIM1-like domain-containing protein" evidence="9">
    <location>
        <begin position="18"/>
        <end position="231"/>
    </location>
</feature>
<evidence type="ECO:0000256" key="8">
    <source>
        <dbReference type="SAM" id="MobiDB-lite"/>
    </source>
</evidence>
<name>A0A8K0TKS2_9PEZI</name>
<keyword evidence="5" id="KW-0472">Membrane</keyword>
<keyword evidence="4 9" id="KW-0732">Signal</keyword>
<comment type="subcellular location">
    <subcellularLocation>
        <location evidence="1">Cell membrane</location>
        <topology evidence="1">Lipid-anchor</topology>
        <topology evidence="1">GPI-anchor</topology>
    </subcellularLocation>
</comment>
<keyword evidence="7" id="KW-0449">Lipoprotein</keyword>
<keyword evidence="6" id="KW-0325">Glycoprotein</keyword>
<feature type="signal peptide" evidence="9">
    <location>
        <begin position="1"/>
        <end position="17"/>
    </location>
</feature>
<accession>A0A8K0TKS2</accession>
<dbReference type="AlphaFoldDB" id="A0A8K0TKS2"/>
<evidence type="ECO:0000256" key="6">
    <source>
        <dbReference type="ARBA" id="ARBA00023180"/>
    </source>
</evidence>
<organism evidence="11 12">
    <name type="scientific">Plectosphaerella cucumerina</name>
    <dbReference type="NCBI Taxonomy" id="40658"/>
    <lineage>
        <taxon>Eukaryota</taxon>
        <taxon>Fungi</taxon>
        <taxon>Dikarya</taxon>
        <taxon>Ascomycota</taxon>
        <taxon>Pezizomycotina</taxon>
        <taxon>Sordariomycetes</taxon>
        <taxon>Hypocreomycetidae</taxon>
        <taxon>Glomerellales</taxon>
        <taxon>Plectosphaerellaceae</taxon>
        <taxon>Plectosphaerella</taxon>
    </lineage>
</organism>
<comment type="caution">
    <text evidence="11">The sequence shown here is derived from an EMBL/GenBank/DDBJ whole genome shotgun (WGS) entry which is preliminary data.</text>
</comment>
<evidence type="ECO:0000256" key="5">
    <source>
        <dbReference type="ARBA" id="ARBA00023136"/>
    </source>
</evidence>
<gene>
    <name evidence="11" type="ORF">B0T11DRAFT_49427</name>
</gene>
<keyword evidence="2" id="KW-1003">Cell membrane</keyword>
<dbReference type="EMBL" id="JAGPXD010000002">
    <property type="protein sequence ID" value="KAH7366970.1"/>
    <property type="molecule type" value="Genomic_DNA"/>
</dbReference>
<protein>
    <recommendedName>
        <fullName evidence="10">Copper acquisition factor BIM1-like domain-containing protein</fullName>
    </recommendedName>
</protein>
<dbReference type="GO" id="GO:0098552">
    <property type="term" value="C:side of membrane"/>
    <property type="evidence" value="ECO:0007669"/>
    <property type="project" value="UniProtKB-KW"/>
</dbReference>
<dbReference type="Pfam" id="PF20238">
    <property type="entry name" value="BIM1-like_dom"/>
    <property type="match status" value="1"/>
</dbReference>
<dbReference type="InterPro" id="IPR046936">
    <property type="entry name" value="BIM1-like"/>
</dbReference>